<dbReference type="AlphaFoldDB" id="A0A2M7IXJ2"/>
<accession>A0A2M7IXJ2</accession>
<evidence type="ECO:0000313" key="2">
    <source>
        <dbReference type="Proteomes" id="UP000230505"/>
    </source>
</evidence>
<proteinExistence type="predicted"/>
<protein>
    <submittedName>
        <fullName evidence="1">Uncharacterized protein</fullName>
    </submittedName>
</protein>
<sequence length="82" mass="9729">MALSYLRRFSREKADYLSLEKEIPLTGCAAVQFMVQWQEQKLLQRQLQNQSVNQLFKMPVESKIGWHYTVCGLLFVKMIYLN</sequence>
<organism evidence="1 2">
    <name type="scientific">bacterium (Candidatus Gribaldobacteria) CG_4_8_14_3_um_filter_42_11</name>
    <dbReference type="NCBI Taxonomy" id="2014267"/>
    <lineage>
        <taxon>Bacteria</taxon>
        <taxon>Candidatus Gribaldobacteria</taxon>
    </lineage>
</organism>
<dbReference type="EMBL" id="PFHV01000086">
    <property type="protein sequence ID" value="PIX02901.1"/>
    <property type="molecule type" value="Genomic_DNA"/>
</dbReference>
<reference evidence="2" key="1">
    <citation type="submission" date="2017-09" db="EMBL/GenBank/DDBJ databases">
        <title>Depth-based differentiation of microbial function through sediment-hosted aquifers and enrichment of novel symbionts in the deep terrestrial subsurface.</title>
        <authorList>
            <person name="Probst A.J."/>
            <person name="Ladd B."/>
            <person name="Jarett J.K."/>
            <person name="Geller-Mcgrath D.E."/>
            <person name="Sieber C.M.K."/>
            <person name="Emerson J.B."/>
            <person name="Anantharaman K."/>
            <person name="Thomas B.C."/>
            <person name="Malmstrom R."/>
            <person name="Stieglmeier M."/>
            <person name="Klingl A."/>
            <person name="Woyke T."/>
            <person name="Ryan C.M."/>
            <person name="Banfield J.F."/>
        </authorList>
    </citation>
    <scope>NUCLEOTIDE SEQUENCE [LARGE SCALE GENOMIC DNA]</scope>
</reference>
<comment type="caution">
    <text evidence="1">The sequence shown here is derived from an EMBL/GenBank/DDBJ whole genome shotgun (WGS) entry which is preliminary data.</text>
</comment>
<dbReference type="Proteomes" id="UP000230505">
    <property type="component" value="Unassembled WGS sequence"/>
</dbReference>
<evidence type="ECO:0000313" key="1">
    <source>
        <dbReference type="EMBL" id="PIX02901.1"/>
    </source>
</evidence>
<gene>
    <name evidence="1" type="ORF">COZ78_03265</name>
</gene>
<name>A0A2M7IXJ2_9BACT</name>